<dbReference type="PANTHER" id="PTHR43581">
    <property type="entry name" value="ATP/GTP PHOSPHATASE"/>
    <property type="match status" value="1"/>
</dbReference>
<dbReference type="SUPFAM" id="SSF52540">
    <property type="entry name" value="P-loop containing nucleoside triphosphate hydrolases"/>
    <property type="match status" value="1"/>
</dbReference>
<dbReference type="PANTHER" id="PTHR43581:SF2">
    <property type="entry name" value="EXCINUCLEASE ATPASE SUBUNIT"/>
    <property type="match status" value="1"/>
</dbReference>
<protein>
    <submittedName>
        <fullName evidence="3">Uncharacterized protein</fullName>
    </submittedName>
</protein>
<comment type="caution">
    <text evidence="3">The sequence shown here is derived from an EMBL/GenBank/DDBJ whole genome shotgun (WGS) entry which is preliminary data.</text>
</comment>
<accession>A0A369QP77</accession>
<dbReference type="Gene3D" id="3.40.50.300">
    <property type="entry name" value="P-loop containing nucleotide triphosphate hydrolases"/>
    <property type="match status" value="1"/>
</dbReference>
<evidence type="ECO:0000313" key="4">
    <source>
        <dbReference type="Proteomes" id="UP000253919"/>
    </source>
</evidence>
<dbReference type="AlphaFoldDB" id="A0A369QP77"/>
<evidence type="ECO:0000259" key="2">
    <source>
        <dbReference type="Pfam" id="PF20469"/>
    </source>
</evidence>
<dbReference type="EMBL" id="QASA01000001">
    <property type="protein sequence ID" value="RDC66190.1"/>
    <property type="molecule type" value="Genomic_DNA"/>
</dbReference>
<dbReference type="InterPro" id="IPR027417">
    <property type="entry name" value="P-loop_NTPase"/>
</dbReference>
<name>A0A369QP77_9BACT</name>
<dbReference type="OrthoDB" id="9792800at2"/>
<dbReference type="RefSeq" id="WP_115375086.1">
    <property type="nucleotide sequence ID" value="NZ_QASA01000001.1"/>
</dbReference>
<sequence>MTYINNILYLVGPNGTGKTRALKTLSNQQTGIYISRHRPYQHGGIEYNETASNEIISNFKGYSEYNIEQLAMSLLRERSNLRFKIFAILSKKLGRDFYVEIIERSQNFKVTSGLNENFYEGVKIPRYDFVGESSGLKELLILLTIIHSELSDKYFIDEPEISLHPEAQRFLKNEIIKLAKEKQVKFWLATHSPIFFAPESIEELSQAIFFSTPHIAEGNKPDFTKLSSGQIVHLEKSLLRLDTEKWLLVHSKAVIFCEGFRDKAIFKKILEKVNIDLSEKDFSIVETGGKDDFSTLFLLCSAITKPCYFIGDLDNLIESKLIDKYNDNGLVNKEISSYATSIQDYISEKIRKPLGDIIDEILKLDEEKLKLDKQSVIKNNLNRIRLKSVNSKSLALEIIIKHDKYLKSLFTEKSIQAKISLVKSASENAINLLLKVGFFIHTTGSLETYYESNPFSPDDDKEKIRLFDAEWEAVKVNTKEQIEHRYKSVIDFIKSITKETFDSKKFVSNEVRKYLAKISVILLEDKPFNHEMLALNTKYQALKISDLLVLKELTWNDVNYELYGESVNGFLPKFKLKISSLSGINSPETIEFVGE</sequence>
<organism evidence="3 4">
    <name type="scientific">Adhaeribacter pallidiroseus</name>
    <dbReference type="NCBI Taxonomy" id="2072847"/>
    <lineage>
        <taxon>Bacteria</taxon>
        <taxon>Pseudomonadati</taxon>
        <taxon>Bacteroidota</taxon>
        <taxon>Cytophagia</taxon>
        <taxon>Cytophagales</taxon>
        <taxon>Hymenobacteraceae</taxon>
        <taxon>Adhaeribacter</taxon>
    </lineage>
</organism>
<evidence type="ECO:0000313" key="3">
    <source>
        <dbReference type="EMBL" id="RDC66190.1"/>
    </source>
</evidence>
<reference evidence="3 4" key="1">
    <citation type="submission" date="2018-04" db="EMBL/GenBank/DDBJ databases">
        <title>Adhaeribacter sp. HMF7616 genome sequencing and assembly.</title>
        <authorList>
            <person name="Kang H."/>
            <person name="Kang J."/>
            <person name="Cha I."/>
            <person name="Kim H."/>
            <person name="Joh K."/>
        </authorList>
    </citation>
    <scope>NUCLEOTIDE SEQUENCE [LARGE SCALE GENOMIC DNA]</scope>
    <source>
        <strain evidence="3 4">HMF7616</strain>
    </source>
</reference>
<keyword evidence="4" id="KW-1185">Reference proteome</keyword>
<feature type="domain" description="Endonuclease GajA/Old nuclease/RecF-like AAA" evidence="1">
    <location>
        <begin position="42"/>
        <end position="195"/>
    </location>
</feature>
<dbReference type="InterPro" id="IPR034139">
    <property type="entry name" value="TOPRIM_OLD"/>
</dbReference>
<dbReference type="Pfam" id="PF13175">
    <property type="entry name" value="AAA_15"/>
    <property type="match status" value="1"/>
</dbReference>
<evidence type="ECO:0000259" key="1">
    <source>
        <dbReference type="Pfam" id="PF13175"/>
    </source>
</evidence>
<dbReference type="Pfam" id="PF20469">
    <property type="entry name" value="OLD-like_TOPRIM"/>
    <property type="match status" value="1"/>
</dbReference>
<dbReference type="InterPro" id="IPR041685">
    <property type="entry name" value="AAA_GajA/Old/RecF-like"/>
</dbReference>
<proteinExistence type="predicted"/>
<dbReference type="Proteomes" id="UP000253919">
    <property type="component" value="Unassembled WGS sequence"/>
</dbReference>
<feature type="domain" description="OLD protein-like TOPRIM" evidence="2">
    <location>
        <begin position="251"/>
        <end position="314"/>
    </location>
</feature>
<gene>
    <name evidence="3" type="ORF">AHMF7616_04821</name>
</gene>
<dbReference type="InterPro" id="IPR051396">
    <property type="entry name" value="Bact_Antivir_Def_Nuclease"/>
</dbReference>